<feature type="region of interest" description="Disordered" evidence="1">
    <location>
        <begin position="82"/>
        <end position="102"/>
    </location>
</feature>
<gene>
    <name evidence="2" type="ORF">RUM43_000434</name>
</gene>
<feature type="compositionally biased region" description="Basic and acidic residues" evidence="1">
    <location>
        <begin position="206"/>
        <end position="219"/>
    </location>
</feature>
<reference evidence="2 3" key="1">
    <citation type="submission" date="2023-10" db="EMBL/GenBank/DDBJ databases">
        <title>Genomes of two closely related lineages of the louse Polyplax serrata with different host specificities.</title>
        <authorList>
            <person name="Martinu J."/>
            <person name="Tarabai H."/>
            <person name="Stefka J."/>
            <person name="Hypsa V."/>
        </authorList>
    </citation>
    <scope>NUCLEOTIDE SEQUENCE [LARGE SCALE GENOMIC DNA]</scope>
    <source>
        <strain evidence="2">HR10_N</strain>
    </source>
</reference>
<dbReference type="AlphaFoldDB" id="A0AAN8SG06"/>
<feature type="region of interest" description="Disordered" evidence="1">
    <location>
        <begin position="206"/>
        <end position="260"/>
    </location>
</feature>
<dbReference type="EMBL" id="JAWJWE010000001">
    <property type="protein sequence ID" value="KAK6644167.1"/>
    <property type="molecule type" value="Genomic_DNA"/>
</dbReference>
<evidence type="ECO:0000313" key="2">
    <source>
        <dbReference type="EMBL" id="KAK6644167.1"/>
    </source>
</evidence>
<dbReference type="Proteomes" id="UP001372834">
    <property type="component" value="Unassembled WGS sequence"/>
</dbReference>
<evidence type="ECO:0000313" key="3">
    <source>
        <dbReference type="Proteomes" id="UP001372834"/>
    </source>
</evidence>
<name>A0AAN8SG06_POLSC</name>
<feature type="compositionally biased region" description="Basic and acidic residues" evidence="1">
    <location>
        <begin position="90"/>
        <end position="102"/>
    </location>
</feature>
<accession>A0AAN8SG06</accession>
<proteinExistence type="predicted"/>
<feature type="compositionally biased region" description="Gly residues" evidence="1">
    <location>
        <begin position="238"/>
        <end position="247"/>
    </location>
</feature>
<comment type="caution">
    <text evidence="2">The sequence shown here is derived from an EMBL/GenBank/DDBJ whole genome shotgun (WGS) entry which is preliminary data.</text>
</comment>
<protein>
    <submittedName>
        <fullName evidence="2">Uncharacterized protein</fullName>
    </submittedName>
</protein>
<organism evidence="2 3">
    <name type="scientific">Polyplax serrata</name>
    <name type="common">Common mouse louse</name>
    <dbReference type="NCBI Taxonomy" id="468196"/>
    <lineage>
        <taxon>Eukaryota</taxon>
        <taxon>Metazoa</taxon>
        <taxon>Ecdysozoa</taxon>
        <taxon>Arthropoda</taxon>
        <taxon>Hexapoda</taxon>
        <taxon>Insecta</taxon>
        <taxon>Pterygota</taxon>
        <taxon>Neoptera</taxon>
        <taxon>Paraneoptera</taxon>
        <taxon>Psocodea</taxon>
        <taxon>Troctomorpha</taxon>
        <taxon>Phthiraptera</taxon>
        <taxon>Anoplura</taxon>
        <taxon>Polyplacidae</taxon>
        <taxon>Polyplax</taxon>
    </lineage>
</organism>
<sequence length="260" mass="29283">MNAKTLCQLQRGDKKQVPPRAHRHMTACRGNVGRGTTKKRQMSWMCNPGGLPAGMGVGVQRWVEDWAVKRCSEKFLGRVNKRKNNAGRMSAREGDGDGQRRRRINTEDRTNGQCVTDTYLSVKDFNTFQWYTSDKINYMGIQRPGENERTSAVFLLIIENDLLSPIPRANIHLRVGYNSNKKTFPNDSKNIALNEQEFHTGTRQLKEAMEEKGKEEQTRADSMGIASRGPFDADVLGKGDGNGGTGDGSFRQRPQQKPHK</sequence>
<evidence type="ECO:0000256" key="1">
    <source>
        <dbReference type="SAM" id="MobiDB-lite"/>
    </source>
</evidence>